<comment type="similarity">
    <text evidence="2">Belongs to the bile acid:sodium symporter (BASS) (TC 2.A.28) family.</text>
</comment>
<feature type="transmembrane region" description="Helical" evidence="6">
    <location>
        <begin position="68"/>
        <end position="88"/>
    </location>
</feature>
<dbReference type="PANTHER" id="PTHR10361">
    <property type="entry name" value="SODIUM-BILE ACID COTRANSPORTER"/>
    <property type="match status" value="1"/>
</dbReference>
<proteinExistence type="inferred from homology"/>
<evidence type="ECO:0000256" key="5">
    <source>
        <dbReference type="ARBA" id="ARBA00023136"/>
    </source>
</evidence>
<gene>
    <name evidence="7" type="ORF">TeGR_g439</name>
</gene>
<keyword evidence="4 6" id="KW-1133">Transmembrane helix</keyword>
<feature type="transmembrane region" description="Helical" evidence="6">
    <location>
        <begin position="165"/>
        <end position="183"/>
    </location>
</feature>
<keyword evidence="8" id="KW-1185">Reference proteome</keyword>
<dbReference type="EMBL" id="BRYB01000281">
    <property type="protein sequence ID" value="GMI26925.1"/>
    <property type="molecule type" value="Genomic_DNA"/>
</dbReference>
<evidence type="ECO:0000313" key="8">
    <source>
        <dbReference type="Proteomes" id="UP001165060"/>
    </source>
</evidence>
<dbReference type="PANTHER" id="PTHR10361:SF28">
    <property type="entry name" value="P3 PROTEIN-RELATED"/>
    <property type="match status" value="1"/>
</dbReference>
<dbReference type="Proteomes" id="UP001165060">
    <property type="component" value="Unassembled WGS sequence"/>
</dbReference>
<name>A0ABQ6MIB0_9STRA</name>
<dbReference type="Gene3D" id="1.20.1530.20">
    <property type="match status" value="1"/>
</dbReference>
<feature type="transmembrane region" description="Helical" evidence="6">
    <location>
        <begin position="95"/>
        <end position="119"/>
    </location>
</feature>
<feature type="transmembrane region" description="Helical" evidence="6">
    <location>
        <begin position="131"/>
        <end position="153"/>
    </location>
</feature>
<feature type="transmembrane region" description="Helical" evidence="6">
    <location>
        <begin position="37"/>
        <end position="56"/>
    </location>
</feature>
<comment type="subcellular location">
    <subcellularLocation>
        <location evidence="1">Membrane</location>
        <topology evidence="1">Multi-pass membrane protein</topology>
    </subcellularLocation>
</comment>
<evidence type="ECO:0000256" key="2">
    <source>
        <dbReference type="ARBA" id="ARBA00006528"/>
    </source>
</evidence>
<sequence length="269" mass="28517">MDVLQILMVLMVFCLMLGLGATVKLSDASKIKANPKAPLIGFISQFGLMPLAAYAVAKILDVSDEQGIAMVLIGCTPGGTTSNLFTYFSRGDLPLSISMTIVSNVAAFFMMPLLLMLYGPAFTNDDIEIPFTQIILGLLVTLIPVGIGMTVLAKRPNVAKKLEKGASILGALFIAAAIVAGISSNQDLFTSGYKLYVASVFMVPIGALCGYGLSAAAKLPHKQRRTVALETGIQNSTLTIAIITLSFPRGTDAENKLQDDVLAFALMYV</sequence>
<dbReference type="InterPro" id="IPR002657">
    <property type="entry name" value="BilAc:Na_symport/Acr3"/>
</dbReference>
<keyword evidence="3 6" id="KW-0812">Transmembrane</keyword>
<evidence type="ECO:0000313" key="7">
    <source>
        <dbReference type="EMBL" id="GMI26925.1"/>
    </source>
</evidence>
<evidence type="ECO:0000256" key="6">
    <source>
        <dbReference type="SAM" id="Phobius"/>
    </source>
</evidence>
<evidence type="ECO:0000256" key="1">
    <source>
        <dbReference type="ARBA" id="ARBA00004141"/>
    </source>
</evidence>
<feature type="transmembrane region" description="Helical" evidence="6">
    <location>
        <begin position="195"/>
        <end position="216"/>
    </location>
</feature>
<organism evidence="7 8">
    <name type="scientific">Tetraparma gracilis</name>
    <dbReference type="NCBI Taxonomy" id="2962635"/>
    <lineage>
        <taxon>Eukaryota</taxon>
        <taxon>Sar</taxon>
        <taxon>Stramenopiles</taxon>
        <taxon>Ochrophyta</taxon>
        <taxon>Bolidophyceae</taxon>
        <taxon>Parmales</taxon>
        <taxon>Triparmaceae</taxon>
        <taxon>Tetraparma</taxon>
    </lineage>
</organism>
<dbReference type="InterPro" id="IPR004710">
    <property type="entry name" value="Bilac:Na_transpt"/>
</dbReference>
<dbReference type="InterPro" id="IPR038770">
    <property type="entry name" value="Na+/solute_symporter_sf"/>
</dbReference>
<evidence type="ECO:0000256" key="3">
    <source>
        <dbReference type="ARBA" id="ARBA00022692"/>
    </source>
</evidence>
<accession>A0ABQ6MIB0</accession>
<reference evidence="7 8" key="1">
    <citation type="journal article" date="2023" name="Commun. Biol.">
        <title>Genome analysis of Parmales, the sister group of diatoms, reveals the evolutionary specialization of diatoms from phago-mixotrophs to photoautotrophs.</title>
        <authorList>
            <person name="Ban H."/>
            <person name="Sato S."/>
            <person name="Yoshikawa S."/>
            <person name="Yamada K."/>
            <person name="Nakamura Y."/>
            <person name="Ichinomiya M."/>
            <person name="Sato N."/>
            <person name="Blanc-Mathieu R."/>
            <person name="Endo H."/>
            <person name="Kuwata A."/>
            <person name="Ogata H."/>
        </authorList>
    </citation>
    <scope>NUCLEOTIDE SEQUENCE [LARGE SCALE GENOMIC DNA]</scope>
</reference>
<feature type="transmembrane region" description="Helical" evidence="6">
    <location>
        <begin position="6"/>
        <end position="25"/>
    </location>
</feature>
<protein>
    <submittedName>
        <fullName evidence="7">Uncharacterized protein</fullName>
    </submittedName>
</protein>
<keyword evidence="5 6" id="KW-0472">Membrane</keyword>
<dbReference type="Pfam" id="PF01758">
    <property type="entry name" value="SBF"/>
    <property type="match status" value="1"/>
</dbReference>
<comment type="caution">
    <text evidence="7">The sequence shown here is derived from an EMBL/GenBank/DDBJ whole genome shotgun (WGS) entry which is preliminary data.</text>
</comment>
<evidence type="ECO:0000256" key="4">
    <source>
        <dbReference type="ARBA" id="ARBA00022989"/>
    </source>
</evidence>